<dbReference type="InterPro" id="IPR033133">
    <property type="entry name" value="PUM-HD"/>
</dbReference>
<dbReference type="Gene3D" id="1.25.10.10">
    <property type="entry name" value="Leucine-rich Repeat Variant"/>
    <property type="match status" value="1"/>
</dbReference>
<feature type="repeat" description="Pumilio" evidence="4">
    <location>
        <begin position="113"/>
        <end position="148"/>
    </location>
</feature>
<dbReference type="Gramene" id="FCD_00009537-RA">
    <property type="protein sequence ID" value="FCD_00009537-RA:cds"/>
    <property type="gene ID" value="FCD_00009537"/>
</dbReference>
<gene>
    <name evidence="6" type="ORF">TIFTF001_007127</name>
</gene>
<dbReference type="Proteomes" id="UP001187192">
    <property type="component" value="Unassembled WGS sequence"/>
</dbReference>
<dbReference type="PROSITE" id="PS50302">
    <property type="entry name" value="PUM"/>
    <property type="match status" value="3"/>
</dbReference>
<dbReference type="InterPro" id="IPR016024">
    <property type="entry name" value="ARM-type_fold"/>
</dbReference>
<keyword evidence="1" id="KW-0677">Repeat</keyword>
<feature type="repeat" description="Pumilio" evidence="4">
    <location>
        <begin position="188"/>
        <end position="215"/>
    </location>
</feature>
<dbReference type="InterPro" id="IPR001313">
    <property type="entry name" value="Pumilio_RNA-bd_rpt"/>
</dbReference>
<dbReference type="GO" id="GO:0006417">
    <property type="term" value="P:regulation of translation"/>
    <property type="evidence" value="ECO:0007669"/>
    <property type="project" value="UniProtKB-KW"/>
</dbReference>
<dbReference type="GO" id="GO:0005737">
    <property type="term" value="C:cytoplasm"/>
    <property type="evidence" value="ECO:0007669"/>
    <property type="project" value="TreeGrafter"/>
</dbReference>
<organism evidence="6 7">
    <name type="scientific">Ficus carica</name>
    <name type="common">Common fig</name>
    <dbReference type="NCBI Taxonomy" id="3494"/>
    <lineage>
        <taxon>Eukaryota</taxon>
        <taxon>Viridiplantae</taxon>
        <taxon>Streptophyta</taxon>
        <taxon>Embryophyta</taxon>
        <taxon>Tracheophyta</taxon>
        <taxon>Spermatophyta</taxon>
        <taxon>Magnoliopsida</taxon>
        <taxon>eudicotyledons</taxon>
        <taxon>Gunneridae</taxon>
        <taxon>Pentapetalae</taxon>
        <taxon>rosids</taxon>
        <taxon>fabids</taxon>
        <taxon>Rosales</taxon>
        <taxon>Moraceae</taxon>
        <taxon>Ficeae</taxon>
        <taxon>Ficus</taxon>
    </lineage>
</organism>
<dbReference type="SMART" id="SM00025">
    <property type="entry name" value="Pumilio"/>
    <property type="match status" value="3"/>
</dbReference>
<dbReference type="EMBL" id="BTGU01000007">
    <property type="protein sequence ID" value="GMN37812.1"/>
    <property type="molecule type" value="Genomic_DNA"/>
</dbReference>
<evidence type="ECO:0000256" key="2">
    <source>
        <dbReference type="ARBA" id="ARBA00022845"/>
    </source>
</evidence>
<dbReference type="SUPFAM" id="SSF48371">
    <property type="entry name" value="ARM repeat"/>
    <property type="match status" value="1"/>
</dbReference>
<evidence type="ECO:0000313" key="6">
    <source>
        <dbReference type="EMBL" id="GMN37812.1"/>
    </source>
</evidence>
<sequence>MLGNTPILDGLRSILLIRASTTELDCLVRNKGSKFSSTASGGGVETMSFGRSLMSLTPTNWVDLLVTDGRLAQICADEDGTKVVQKLVESVRLIEQKAKLASALTSIALLLYEIAENCLDIAQDEFGFSILQRCFDEAEGENFDLLADPTVQHADTLSENAYAYVKNYVVQHLIQMRKWEVNRSIVERFRGKFVSMSMNKYGSNVVEKLVKSLLD</sequence>
<accession>A0AA88D1M1</accession>
<evidence type="ECO:0000256" key="1">
    <source>
        <dbReference type="ARBA" id="ARBA00022737"/>
    </source>
</evidence>
<keyword evidence="3" id="KW-0694">RNA-binding</keyword>
<evidence type="ECO:0000256" key="4">
    <source>
        <dbReference type="PROSITE-ProRule" id="PRU00317"/>
    </source>
</evidence>
<evidence type="ECO:0000256" key="3">
    <source>
        <dbReference type="ARBA" id="ARBA00022884"/>
    </source>
</evidence>
<proteinExistence type="predicted"/>
<reference evidence="6" key="1">
    <citation type="submission" date="2023-07" db="EMBL/GenBank/DDBJ databases">
        <title>draft genome sequence of fig (Ficus carica).</title>
        <authorList>
            <person name="Takahashi T."/>
            <person name="Nishimura K."/>
        </authorList>
    </citation>
    <scope>NUCLEOTIDE SEQUENCE</scope>
</reference>
<dbReference type="PANTHER" id="PTHR12537">
    <property type="entry name" value="RNA BINDING PROTEIN PUMILIO-RELATED"/>
    <property type="match status" value="1"/>
</dbReference>
<dbReference type="PROSITE" id="PS50303">
    <property type="entry name" value="PUM_HD"/>
    <property type="match status" value="1"/>
</dbReference>
<dbReference type="Pfam" id="PF00806">
    <property type="entry name" value="PUF"/>
    <property type="match status" value="3"/>
</dbReference>
<protein>
    <recommendedName>
        <fullName evidence="5">PUM-HD domain-containing protein</fullName>
    </recommendedName>
</protein>
<evidence type="ECO:0000313" key="7">
    <source>
        <dbReference type="Proteomes" id="UP001187192"/>
    </source>
</evidence>
<name>A0AA88D1M1_FICCA</name>
<feature type="repeat" description="Pumilio" evidence="4">
    <location>
        <begin position="63"/>
        <end position="102"/>
    </location>
</feature>
<keyword evidence="7" id="KW-1185">Reference proteome</keyword>
<evidence type="ECO:0000259" key="5">
    <source>
        <dbReference type="PROSITE" id="PS50303"/>
    </source>
</evidence>
<dbReference type="PANTHER" id="PTHR12537:SF129">
    <property type="entry name" value="PUMILIO HOMOLOG 15-LIKE"/>
    <property type="match status" value="1"/>
</dbReference>
<dbReference type="AlphaFoldDB" id="A0AA88D1M1"/>
<dbReference type="InterPro" id="IPR011989">
    <property type="entry name" value="ARM-like"/>
</dbReference>
<comment type="caution">
    <text evidence="6">The sequence shown here is derived from an EMBL/GenBank/DDBJ whole genome shotgun (WGS) entry which is preliminary data.</text>
</comment>
<feature type="domain" description="PUM-HD" evidence="5">
    <location>
        <begin position="89"/>
        <end position="215"/>
    </location>
</feature>
<dbReference type="GO" id="GO:0003729">
    <property type="term" value="F:mRNA binding"/>
    <property type="evidence" value="ECO:0007669"/>
    <property type="project" value="TreeGrafter"/>
</dbReference>
<keyword evidence="2" id="KW-0810">Translation regulation</keyword>